<reference evidence="2 3" key="1">
    <citation type="journal article" date="2015" name="BMC Genomics">
        <title>Genome mining reveals unlocked bioactive potential of marine Gram-negative bacteria.</title>
        <authorList>
            <person name="Machado H."/>
            <person name="Sonnenschein E.C."/>
            <person name="Melchiorsen J."/>
            <person name="Gram L."/>
        </authorList>
    </citation>
    <scope>NUCLEOTIDE SEQUENCE [LARGE SCALE GENOMIC DNA]</scope>
    <source>
        <strain evidence="2 3">S2471</strain>
    </source>
</reference>
<dbReference type="Proteomes" id="UP000033452">
    <property type="component" value="Unassembled WGS sequence"/>
</dbReference>
<dbReference type="EMBL" id="JXYA01000006">
    <property type="protein sequence ID" value="KJZ12174.1"/>
    <property type="molecule type" value="Genomic_DNA"/>
</dbReference>
<organism evidence="2 3">
    <name type="scientific">Pseudoalteromonas rubra</name>
    <dbReference type="NCBI Taxonomy" id="43658"/>
    <lineage>
        <taxon>Bacteria</taxon>
        <taxon>Pseudomonadati</taxon>
        <taxon>Pseudomonadota</taxon>
        <taxon>Gammaproteobacteria</taxon>
        <taxon>Alteromonadales</taxon>
        <taxon>Pseudoalteromonadaceae</taxon>
        <taxon>Pseudoalteromonas</taxon>
    </lineage>
</organism>
<accession>A0A0F4QXV5</accession>
<feature type="transmembrane region" description="Helical" evidence="1">
    <location>
        <begin position="169"/>
        <end position="187"/>
    </location>
</feature>
<name>A0A0F4QXV5_9GAMM</name>
<feature type="transmembrane region" description="Helical" evidence="1">
    <location>
        <begin position="128"/>
        <end position="149"/>
    </location>
</feature>
<feature type="transmembrane region" description="Helical" evidence="1">
    <location>
        <begin position="28"/>
        <end position="46"/>
    </location>
</feature>
<feature type="transmembrane region" description="Helical" evidence="1">
    <location>
        <begin position="53"/>
        <end position="76"/>
    </location>
</feature>
<dbReference type="AlphaFoldDB" id="A0A0F4QXV5"/>
<keyword evidence="1" id="KW-0472">Membrane</keyword>
<evidence type="ECO:0000313" key="3">
    <source>
        <dbReference type="Proteomes" id="UP000033452"/>
    </source>
</evidence>
<gene>
    <name evidence="2" type="ORF">TW77_03670</name>
</gene>
<keyword evidence="3" id="KW-1185">Reference proteome</keyword>
<keyword evidence="1" id="KW-0812">Transmembrane</keyword>
<dbReference type="RefSeq" id="WP_046003608.1">
    <property type="nucleotide sequence ID" value="NZ_JXYA01000006.1"/>
</dbReference>
<proteinExistence type="predicted"/>
<evidence type="ECO:0000256" key="1">
    <source>
        <dbReference type="SAM" id="Phobius"/>
    </source>
</evidence>
<feature type="transmembrane region" description="Helical" evidence="1">
    <location>
        <begin position="88"/>
        <end position="108"/>
    </location>
</feature>
<sequence length="196" mass="22463">MKASHFVMLLIVAFSTYLIQLWEPQYTAPLYLGILSLCILLGLVLNNINLTHIALFLVVINGLEYGFFQMGVIDLVAKDSDYLTKGTVIFGIQFLISVFAVLLFIFRVQLSRKISNSDKVALTHFDTFFHWFFILSALNCFIALLENVFRNIYDLEFRFFYDIYPSVAYVLWALTCGSLVTMVILSLKDRNSTVAH</sequence>
<protein>
    <submittedName>
        <fullName evidence="2">Uncharacterized protein</fullName>
    </submittedName>
</protein>
<dbReference type="OrthoDB" id="6289764at2"/>
<keyword evidence="1" id="KW-1133">Transmembrane helix</keyword>
<dbReference type="PATRIC" id="fig|43658.5.peg.769"/>
<comment type="caution">
    <text evidence="2">The sequence shown here is derived from an EMBL/GenBank/DDBJ whole genome shotgun (WGS) entry which is preliminary data.</text>
</comment>
<evidence type="ECO:0000313" key="2">
    <source>
        <dbReference type="EMBL" id="KJZ12174.1"/>
    </source>
</evidence>